<evidence type="ECO:0000313" key="2">
    <source>
        <dbReference type="Proteomes" id="UP000233597"/>
    </source>
</evidence>
<protein>
    <submittedName>
        <fullName evidence="1">Uncharacterized protein</fullName>
    </submittedName>
</protein>
<gene>
    <name evidence="1" type="ORF">COO20_00240</name>
</gene>
<dbReference type="RefSeq" id="WP_101263686.1">
    <property type="nucleotide sequence ID" value="NZ_NWTK01000001.1"/>
</dbReference>
<accession>A0A2N3KYQ3</accession>
<sequence length="74" mass="8501">MADKAALPCNAILAYATAFFTVFQKLRLRLNISKWRCVHALQIKKEQPRKTPQKLNYLAKWGQKAAKKPYLPGD</sequence>
<reference evidence="1 2" key="1">
    <citation type="submission" date="2017-09" db="EMBL/GenBank/DDBJ databases">
        <title>Biodiversity and function of Thalassospira species in the particle-attached aromatic-hydrocarbon-degrading consortia from the surface seawater of the South China Sea.</title>
        <authorList>
            <person name="Dong C."/>
            <person name="Liu R."/>
            <person name="Shao Z."/>
        </authorList>
    </citation>
    <scope>NUCLEOTIDE SEQUENCE [LARGE SCALE GENOMIC DNA]</scope>
    <source>
        <strain evidence="1 2">CSC1P2</strain>
    </source>
</reference>
<comment type="caution">
    <text evidence="1">The sequence shown here is derived from an EMBL/GenBank/DDBJ whole genome shotgun (WGS) entry which is preliminary data.</text>
</comment>
<dbReference type="EMBL" id="NWTK01000001">
    <property type="protein sequence ID" value="PKR55692.1"/>
    <property type="molecule type" value="Genomic_DNA"/>
</dbReference>
<dbReference type="Proteomes" id="UP000233597">
    <property type="component" value="Unassembled WGS sequence"/>
</dbReference>
<name>A0A2N3KYQ3_9PROT</name>
<organism evidence="1 2">
    <name type="scientific">Thalassospira marina</name>
    <dbReference type="NCBI Taxonomy" id="2048283"/>
    <lineage>
        <taxon>Bacteria</taxon>
        <taxon>Pseudomonadati</taxon>
        <taxon>Pseudomonadota</taxon>
        <taxon>Alphaproteobacteria</taxon>
        <taxon>Rhodospirillales</taxon>
        <taxon>Thalassospiraceae</taxon>
        <taxon>Thalassospira</taxon>
    </lineage>
</organism>
<proteinExistence type="predicted"/>
<evidence type="ECO:0000313" key="1">
    <source>
        <dbReference type="EMBL" id="PKR55692.1"/>
    </source>
</evidence>
<dbReference type="AlphaFoldDB" id="A0A2N3KYQ3"/>